<dbReference type="Pfam" id="PF02181">
    <property type="entry name" value="FH2"/>
    <property type="match status" value="1"/>
</dbReference>
<feature type="region of interest" description="Disordered" evidence="1">
    <location>
        <begin position="456"/>
        <end position="478"/>
    </location>
</feature>
<sequence length="1002" mass="114936">MAPRKRGGRGISFIFCCFRNNDHPEITYRLRNDSNFALQTMEPALPMPPVEELDVMFSELVDELDLTDKHREAMFALPAEKKWQIYCSKKKDQEENKGATSWPEFYIDQLNSMAARKSLLALEKEEEEERSKTIESLKTALRTKPMRFVTRFIDLDGLSCILNFLKTMDYETSESRIHTSLIGCIKALMNNSQGRAHVLAHSESINVIAQSLSTENIKTKVAVLEILGAVCLVPGGHKKVLQAMLHYQKYASERTRFQTLINDLDKSTGRYRDEVSLKTAIMSFINAVLSQGAGVESLDFRLHLRYEFLMLGIQPVIDKLREHENSTLDRHLDFFEMLRNEDELEFAKRFELVHIDTKSATQMFELTRKRLTHSEAYPHFMSILHHCLQMPYKRSGNTVQYWLLLDRIIQQIVIQNDKGQDPDSTPLENFNIKNVVRMLVNENEVKQWKEQAEKMRKEHNELQQKLEKKERECDAKTQEKEEMMQTLNKMKEKLEKETTEHKQVKQQVADLTAQLHELSRRAVCASVPGGPSPGAPGGPFPSSVLGSLLPPPPPPALPGGTLPPPPPPLPPGGPPPPPGPPPLGGVMPPPGAPLGLALKKKNIPQPTNALKSFNWSKLPENKLEGTVWTDIDDTKVFKILDLEDLERTFSAYQRQQKEADAIDDTLSSKLKVKELSVIDGRRAQNCNILLSRLKLSNDEIKRAILTMDEQEDLPKDMLEQLLKFVPEKSDIDLLEEHKHELDRMAKADRFLFEMSRINHYQQRLQSLYFKKKFAERVAEVKPKVEAIRSGSEEVFRSGALKQLLEVVLAFGNYMNKGQRGNAYGFKISSLNKIADTKSSIDKNITLLHYLITIVENKYPKVLNLHEELRDIPQAAKFTKAVKHFGEEAGKIQPDEFFGIFDQFLQAVSEAKQENENMRKKKEEEERRARMEAQLKEQRERERKMRKAKENSEEGGEFDDLVSALRSGEVFDKDLSKLKRNRKRVTNQMTDSSRERPVTKLNF</sequence>
<dbReference type="SUPFAM" id="SSF101447">
    <property type="entry name" value="Formin homology 2 domain (FH2 domain)"/>
    <property type="match status" value="1"/>
</dbReference>
<evidence type="ECO:0000259" key="3">
    <source>
        <dbReference type="PROSITE" id="PS51232"/>
    </source>
</evidence>
<feature type="region of interest" description="Disordered" evidence="1">
    <location>
        <begin position="911"/>
        <end position="959"/>
    </location>
</feature>
<evidence type="ECO:0000313" key="5">
    <source>
        <dbReference type="Ensembl" id="ENSECAP00000042756.2"/>
    </source>
</evidence>
<dbReference type="InterPro" id="IPR051425">
    <property type="entry name" value="Formin_Homology"/>
</dbReference>
<dbReference type="Proteomes" id="UP000002281">
    <property type="component" value="Chromosome 24"/>
</dbReference>
<organism evidence="5 6">
    <name type="scientific">Equus caballus</name>
    <name type="common">Horse</name>
    <dbReference type="NCBI Taxonomy" id="9796"/>
    <lineage>
        <taxon>Eukaryota</taxon>
        <taxon>Metazoa</taxon>
        <taxon>Chordata</taxon>
        <taxon>Craniata</taxon>
        <taxon>Vertebrata</taxon>
        <taxon>Euteleostomi</taxon>
        <taxon>Mammalia</taxon>
        <taxon>Eutheria</taxon>
        <taxon>Laurasiatheria</taxon>
        <taxon>Perissodactyla</taxon>
        <taxon>Equidae</taxon>
        <taxon>Equus</taxon>
    </lineage>
</organism>
<keyword evidence="6" id="KW-1185">Reference proteome</keyword>
<accession>A0A3Q2IAA0</accession>
<dbReference type="Gene3D" id="1.10.238.150">
    <property type="entry name" value="Formin, FH3 diaphanous domain"/>
    <property type="match status" value="1"/>
</dbReference>
<evidence type="ECO:0000259" key="4">
    <source>
        <dbReference type="PROSITE" id="PS51444"/>
    </source>
</evidence>
<dbReference type="FunFam" id="1.20.120.330:FF:000010">
    <property type="entry name" value="Dishevelled associated activator of morphogenesis 1"/>
    <property type="match status" value="1"/>
</dbReference>
<dbReference type="InterPro" id="IPR042201">
    <property type="entry name" value="FH2_Formin_sf"/>
</dbReference>
<feature type="compositionally biased region" description="Basic and acidic residues" evidence="1">
    <location>
        <begin position="991"/>
        <end position="1002"/>
    </location>
</feature>
<feature type="region of interest" description="Disordered" evidence="1">
    <location>
        <begin position="975"/>
        <end position="1002"/>
    </location>
</feature>
<dbReference type="Gene3D" id="1.25.10.10">
    <property type="entry name" value="Leucine-rich Repeat Variant"/>
    <property type="match status" value="1"/>
</dbReference>
<dbReference type="InterPro" id="IPR016024">
    <property type="entry name" value="ARM-type_fold"/>
</dbReference>
<dbReference type="InterPro" id="IPR010473">
    <property type="entry name" value="GTPase-bd"/>
</dbReference>
<dbReference type="InterPro" id="IPR014768">
    <property type="entry name" value="GBD/FH3_dom"/>
</dbReference>
<dbReference type="Bgee" id="ENSECAG00000009258">
    <property type="expression patterns" value="Expressed in brainstem and 23 other cell types or tissues"/>
</dbReference>
<dbReference type="Gene3D" id="1.20.120.330">
    <property type="entry name" value="Nucleotidyltransferases domain 2"/>
    <property type="match status" value="1"/>
</dbReference>
<dbReference type="Pfam" id="PF06371">
    <property type="entry name" value="Drf_GBD"/>
    <property type="match status" value="1"/>
</dbReference>
<dbReference type="SMART" id="SM01139">
    <property type="entry name" value="Drf_FH3"/>
    <property type="match status" value="1"/>
</dbReference>
<dbReference type="GeneTree" id="ENSGT00940000156452"/>
<dbReference type="PANTHER" id="PTHR45725:SF16">
    <property type="entry name" value="DISHEVELED-ASSOCIATED ACTIVATOR OF MORPHOGENESIS 1"/>
    <property type="match status" value="1"/>
</dbReference>
<dbReference type="GO" id="GO:0003779">
    <property type="term" value="F:actin binding"/>
    <property type="evidence" value="ECO:0007669"/>
    <property type="project" value="InterPro"/>
</dbReference>
<dbReference type="InterPro" id="IPR010472">
    <property type="entry name" value="FH3_dom"/>
</dbReference>
<proteinExistence type="predicted"/>
<feature type="domain" description="FH2" evidence="4">
    <location>
        <begin position="600"/>
        <end position="990"/>
    </location>
</feature>
<feature type="compositionally biased region" description="Pro residues" evidence="1">
    <location>
        <begin position="530"/>
        <end position="539"/>
    </location>
</feature>
<evidence type="ECO:0000313" key="6">
    <source>
        <dbReference type="Proteomes" id="UP000002281"/>
    </source>
</evidence>
<dbReference type="SMART" id="SM00498">
    <property type="entry name" value="FH2"/>
    <property type="match status" value="1"/>
</dbReference>
<protein>
    <submittedName>
        <fullName evidence="5">Dishevelled associated activator of morphosis 1</fullName>
    </submittedName>
</protein>
<dbReference type="InterPro" id="IPR015425">
    <property type="entry name" value="FH2_Formin"/>
</dbReference>
<dbReference type="PROSITE" id="PS51231">
    <property type="entry name" value="DAD"/>
    <property type="match status" value="1"/>
</dbReference>
<dbReference type="Pfam" id="PF06367">
    <property type="entry name" value="Drf_FH3"/>
    <property type="match status" value="1"/>
</dbReference>
<dbReference type="SUPFAM" id="SSF48371">
    <property type="entry name" value="ARM repeat"/>
    <property type="match status" value="1"/>
</dbReference>
<evidence type="ECO:0000259" key="2">
    <source>
        <dbReference type="PROSITE" id="PS51231"/>
    </source>
</evidence>
<evidence type="ECO:0000313" key="7">
    <source>
        <dbReference type="VGNC" id="VGNC:16992"/>
    </source>
</evidence>
<gene>
    <name evidence="5 7" type="primary">DAAM1</name>
</gene>
<dbReference type="FunFam" id="1.10.238.150:FF:000001">
    <property type="entry name" value="Dishevelled associated activator of morphogenesis 1"/>
    <property type="match status" value="1"/>
</dbReference>
<dbReference type="InterPro" id="IPR014767">
    <property type="entry name" value="DAD_dom"/>
</dbReference>
<dbReference type="FunFam" id="1.25.10.10:FF:000012">
    <property type="entry name" value="Dishevelled associated activator of morphogenesis 2"/>
    <property type="match status" value="1"/>
</dbReference>
<dbReference type="PANTHER" id="PTHR45725">
    <property type="entry name" value="FORMIN HOMOLOGY 2 FAMILY MEMBER"/>
    <property type="match status" value="1"/>
</dbReference>
<feature type="domain" description="DAD" evidence="2">
    <location>
        <begin position="951"/>
        <end position="982"/>
    </location>
</feature>
<feature type="compositionally biased region" description="Pro residues" evidence="1">
    <location>
        <begin position="549"/>
        <end position="592"/>
    </location>
</feature>
<dbReference type="AlphaFoldDB" id="A0A3Q2IAA0"/>
<feature type="domain" description="GBD/FH3" evidence="3">
    <location>
        <begin position="45"/>
        <end position="420"/>
    </location>
</feature>
<dbReference type="GO" id="GO:0030036">
    <property type="term" value="P:actin cytoskeleton organization"/>
    <property type="evidence" value="ECO:0007669"/>
    <property type="project" value="InterPro"/>
</dbReference>
<dbReference type="GO" id="GO:0031267">
    <property type="term" value="F:small GTPase binding"/>
    <property type="evidence" value="ECO:0007669"/>
    <property type="project" value="InterPro"/>
</dbReference>
<dbReference type="PROSITE" id="PS51444">
    <property type="entry name" value="FH2"/>
    <property type="match status" value="1"/>
</dbReference>
<dbReference type="Ensembl" id="ENSECAT00000046627.3">
    <property type="protein sequence ID" value="ENSECAP00000042756.2"/>
    <property type="gene ID" value="ENSECAG00000009258.4"/>
</dbReference>
<dbReference type="SMART" id="SM01140">
    <property type="entry name" value="Drf_GBD"/>
    <property type="match status" value="1"/>
</dbReference>
<reference evidence="5 6" key="1">
    <citation type="journal article" date="2009" name="Science">
        <title>Genome sequence, comparative analysis, and population genetics of the domestic horse.</title>
        <authorList>
            <consortium name="Broad Institute Genome Sequencing Platform"/>
            <consortium name="Broad Institute Whole Genome Assembly Team"/>
            <person name="Wade C.M."/>
            <person name="Giulotto E."/>
            <person name="Sigurdsson S."/>
            <person name="Zoli M."/>
            <person name="Gnerre S."/>
            <person name="Imsland F."/>
            <person name="Lear T.L."/>
            <person name="Adelson D.L."/>
            <person name="Bailey E."/>
            <person name="Bellone R.R."/>
            <person name="Bloecker H."/>
            <person name="Distl O."/>
            <person name="Edgar R.C."/>
            <person name="Garber M."/>
            <person name="Leeb T."/>
            <person name="Mauceli E."/>
            <person name="MacLeod J.N."/>
            <person name="Penedo M.C.T."/>
            <person name="Raison J.M."/>
            <person name="Sharpe T."/>
            <person name="Vogel J."/>
            <person name="Andersson L."/>
            <person name="Antczak D.F."/>
            <person name="Biagi T."/>
            <person name="Binns M.M."/>
            <person name="Chowdhary B.P."/>
            <person name="Coleman S.J."/>
            <person name="Della Valle G."/>
            <person name="Fryc S."/>
            <person name="Guerin G."/>
            <person name="Hasegawa T."/>
            <person name="Hill E.W."/>
            <person name="Jurka J."/>
            <person name="Kiialainen A."/>
            <person name="Lindgren G."/>
            <person name="Liu J."/>
            <person name="Magnani E."/>
            <person name="Mickelson J.R."/>
            <person name="Murray J."/>
            <person name="Nergadze S.G."/>
            <person name="Onofrio R."/>
            <person name="Pedroni S."/>
            <person name="Piras M.F."/>
            <person name="Raudsepp T."/>
            <person name="Rocchi M."/>
            <person name="Roeed K.H."/>
            <person name="Ryder O.A."/>
            <person name="Searle S."/>
            <person name="Skow L."/>
            <person name="Swinburne J.E."/>
            <person name="Syvaenen A.C."/>
            <person name="Tozaki T."/>
            <person name="Valberg S.J."/>
            <person name="Vaudin M."/>
            <person name="White J.R."/>
            <person name="Zody M.C."/>
            <person name="Lander E.S."/>
            <person name="Lindblad-Toh K."/>
        </authorList>
    </citation>
    <scope>NUCLEOTIDE SEQUENCE [LARGE SCALE GENOMIC DNA]</scope>
    <source>
        <strain evidence="5 6">Thoroughbred</strain>
    </source>
</reference>
<name>A0A3Q2IAA0_HORSE</name>
<reference evidence="5" key="3">
    <citation type="submission" date="2025-09" db="UniProtKB">
        <authorList>
            <consortium name="Ensembl"/>
        </authorList>
    </citation>
    <scope>IDENTIFICATION</scope>
    <source>
        <strain evidence="5">Thoroughbred</strain>
    </source>
</reference>
<feature type="region of interest" description="Disordered" evidence="1">
    <location>
        <begin position="524"/>
        <end position="598"/>
    </location>
</feature>
<dbReference type="InterPro" id="IPR011989">
    <property type="entry name" value="ARM-like"/>
</dbReference>
<reference evidence="5" key="2">
    <citation type="submission" date="2025-08" db="UniProtKB">
        <authorList>
            <consortium name="Ensembl"/>
        </authorList>
    </citation>
    <scope>IDENTIFICATION</scope>
    <source>
        <strain evidence="5">Thoroughbred</strain>
    </source>
</reference>
<feature type="compositionally biased region" description="Basic and acidic residues" evidence="1">
    <location>
        <begin position="911"/>
        <end position="951"/>
    </location>
</feature>
<dbReference type="Gene3D" id="1.20.58.2220">
    <property type="entry name" value="Formin, FH2 domain"/>
    <property type="match status" value="2"/>
</dbReference>
<dbReference type="VGNC" id="VGNC:16992">
    <property type="gene designation" value="DAAM1"/>
</dbReference>
<evidence type="ECO:0000256" key="1">
    <source>
        <dbReference type="SAM" id="MobiDB-lite"/>
    </source>
</evidence>
<dbReference type="PROSITE" id="PS51232">
    <property type="entry name" value="GBD_FH3"/>
    <property type="match status" value="1"/>
</dbReference>